<reference evidence="4" key="1">
    <citation type="journal article" date="2019" name="Int. J. Syst. Evol. Microbiol.">
        <title>The Global Catalogue of Microorganisms (GCM) 10K type strain sequencing project: providing services to taxonomists for standard genome sequencing and annotation.</title>
        <authorList>
            <consortium name="The Broad Institute Genomics Platform"/>
            <consortium name="The Broad Institute Genome Sequencing Center for Infectious Disease"/>
            <person name="Wu L."/>
            <person name="Ma J."/>
        </authorList>
    </citation>
    <scope>NUCLEOTIDE SEQUENCE [LARGE SCALE GENOMIC DNA]</scope>
    <source>
        <strain evidence="4">CCUG 67170</strain>
    </source>
</reference>
<keyword evidence="1" id="KW-0812">Transmembrane</keyword>
<dbReference type="EMBL" id="JBHRZV010000029">
    <property type="protein sequence ID" value="MFC3927875.1"/>
    <property type="molecule type" value="Genomic_DNA"/>
</dbReference>
<evidence type="ECO:0000256" key="1">
    <source>
        <dbReference type="SAM" id="Phobius"/>
    </source>
</evidence>
<keyword evidence="1" id="KW-0472">Membrane</keyword>
<feature type="signal peptide" evidence="2">
    <location>
        <begin position="1"/>
        <end position="19"/>
    </location>
</feature>
<keyword evidence="1" id="KW-1133">Transmembrane helix</keyword>
<gene>
    <name evidence="3" type="ORF">ACFORF_04515</name>
</gene>
<accession>A0ABV8CUT6</accession>
<evidence type="ECO:0000313" key="4">
    <source>
        <dbReference type="Proteomes" id="UP001595807"/>
    </source>
</evidence>
<organism evidence="3 4">
    <name type="scientific">Streptococcus caprae</name>
    <dbReference type="NCBI Taxonomy" id="1640501"/>
    <lineage>
        <taxon>Bacteria</taxon>
        <taxon>Bacillati</taxon>
        <taxon>Bacillota</taxon>
        <taxon>Bacilli</taxon>
        <taxon>Lactobacillales</taxon>
        <taxon>Streptococcaceae</taxon>
        <taxon>Streptococcus</taxon>
    </lineage>
</organism>
<comment type="caution">
    <text evidence="3">The sequence shown here is derived from an EMBL/GenBank/DDBJ whole genome shotgun (WGS) entry which is preliminary data.</text>
</comment>
<protein>
    <submittedName>
        <fullName evidence="3">Uncharacterized protein</fullName>
    </submittedName>
</protein>
<sequence>MKKTIKALLLVFLTTFLVAGGYDVKADESSQLGTIIIHSTYDKKAVVGGNMTVYQVAILSDNLTFQLLSPFDATSLSLTTENMAEHNRDYAQTLAKYTSGTTAVTTVESISAEGMTVSNLQPGLYLFVQTVAADGYETLQPFLVSIPQNGSYTIEATEKMSPVTVKPKTVVPDKNQKRDKTLPFTGQLWWPVPLLIGAGILCLGLSFIARRPT</sequence>
<keyword evidence="4" id="KW-1185">Reference proteome</keyword>
<feature type="transmembrane region" description="Helical" evidence="1">
    <location>
        <begin position="188"/>
        <end position="209"/>
    </location>
</feature>
<dbReference type="InterPro" id="IPR013783">
    <property type="entry name" value="Ig-like_fold"/>
</dbReference>
<keyword evidence="2" id="KW-0732">Signal</keyword>
<evidence type="ECO:0000313" key="3">
    <source>
        <dbReference type="EMBL" id="MFC3927875.1"/>
    </source>
</evidence>
<dbReference type="Gene3D" id="2.60.40.10">
    <property type="entry name" value="Immunoglobulins"/>
    <property type="match status" value="1"/>
</dbReference>
<evidence type="ECO:0000256" key="2">
    <source>
        <dbReference type="SAM" id="SignalP"/>
    </source>
</evidence>
<proteinExistence type="predicted"/>
<feature type="chain" id="PRO_5045888162" evidence="2">
    <location>
        <begin position="20"/>
        <end position="213"/>
    </location>
</feature>
<dbReference type="Proteomes" id="UP001595807">
    <property type="component" value="Unassembled WGS sequence"/>
</dbReference>
<dbReference type="RefSeq" id="WP_380425905.1">
    <property type="nucleotide sequence ID" value="NZ_JBHRZV010000029.1"/>
</dbReference>
<name>A0ABV8CUT6_9STRE</name>